<dbReference type="PANTHER" id="PTHR43481">
    <property type="entry name" value="FRUCTOSE-1-PHOSPHATE PHOSPHATASE"/>
    <property type="match status" value="1"/>
</dbReference>
<dbReference type="InterPro" id="IPR023214">
    <property type="entry name" value="HAD_sf"/>
</dbReference>
<dbReference type="EMBL" id="PVZG01000004">
    <property type="protein sequence ID" value="PRY30719.1"/>
    <property type="molecule type" value="Genomic_DNA"/>
</dbReference>
<dbReference type="PANTHER" id="PTHR43481:SF4">
    <property type="entry name" value="GLYCEROL-1-PHOSPHATE PHOSPHOHYDROLASE 1-RELATED"/>
    <property type="match status" value="1"/>
</dbReference>
<dbReference type="InterPro" id="IPR023198">
    <property type="entry name" value="PGP-like_dom2"/>
</dbReference>
<dbReference type="SUPFAM" id="SSF56784">
    <property type="entry name" value="HAD-like"/>
    <property type="match status" value="1"/>
</dbReference>
<proteinExistence type="predicted"/>
<dbReference type="RefSeq" id="WP_245908161.1">
    <property type="nucleotide sequence ID" value="NZ_PVZG01000004.1"/>
</dbReference>
<comment type="caution">
    <text evidence="1">The sequence shown here is derived from an EMBL/GenBank/DDBJ whole genome shotgun (WGS) entry which is preliminary data.</text>
</comment>
<accession>A0A2T0SBB5</accession>
<dbReference type="GO" id="GO:0050308">
    <property type="term" value="F:sugar-phosphatase activity"/>
    <property type="evidence" value="ECO:0007669"/>
    <property type="project" value="TreeGrafter"/>
</dbReference>
<protein>
    <submittedName>
        <fullName evidence="1">Sugar-phosphatase</fullName>
    </submittedName>
</protein>
<dbReference type="SFLD" id="SFLDS00003">
    <property type="entry name" value="Haloacid_Dehalogenase"/>
    <property type="match status" value="1"/>
</dbReference>
<reference evidence="1 2" key="1">
    <citation type="submission" date="2018-03" db="EMBL/GenBank/DDBJ databases">
        <title>Genomic Encyclopedia of Archaeal and Bacterial Type Strains, Phase II (KMG-II): from individual species to whole genera.</title>
        <authorList>
            <person name="Goeker M."/>
        </authorList>
    </citation>
    <scope>NUCLEOTIDE SEQUENCE [LARGE SCALE GENOMIC DNA]</scope>
    <source>
        <strain evidence="1 2">DSM 45348</strain>
    </source>
</reference>
<dbReference type="SFLD" id="SFLDG01129">
    <property type="entry name" value="C1.5:_HAD__Beta-PGM__Phosphata"/>
    <property type="match status" value="1"/>
</dbReference>
<gene>
    <name evidence="1" type="ORF">CLV70_104271</name>
</gene>
<organism evidence="1 2">
    <name type="scientific">Pseudosporangium ferrugineum</name>
    <dbReference type="NCBI Taxonomy" id="439699"/>
    <lineage>
        <taxon>Bacteria</taxon>
        <taxon>Bacillati</taxon>
        <taxon>Actinomycetota</taxon>
        <taxon>Actinomycetes</taxon>
        <taxon>Micromonosporales</taxon>
        <taxon>Micromonosporaceae</taxon>
        <taxon>Pseudosporangium</taxon>
    </lineage>
</organism>
<dbReference type="Gene3D" id="3.40.50.1000">
    <property type="entry name" value="HAD superfamily/HAD-like"/>
    <property type="match status" value="1"/>
</dbReference>
<evidence type="ECO:0000313" key="1">
    <source>
        <dbReference type="EMBL" id="PRY30719.1"/>
    </source>
</evidence>
<dbReference type="Proteomes" id="UP000239209">
    <property type="component" value="Unassembled WGS sequence"/>
</dbReference>
<dbReference type="NCBIfam" id="TIGR01509">
    <property type="entry name" value="HAD-SF-IA-v3"/>
    <property type="match status" value="1"/>
</dbReference>
<dbReference type="Gene3D" id="1.10.150.240">
    <property type="entry name" value="Putative phosphatase, domain 2"/>
    <property type="match status" value="1"/>
</dbReference>
<dbReference type="NCBIfam" id="TIGR01549">
    <property type="entry name" value="HAD-SF-IA-v1"/>
    <property type="match status" value="1"/>
</dbReference>
<dbReference type="InterPro" id="IPR006439">
    <property type="entry name" value="HAD-SF_hydro_IA"/>
</dbReference>
<dbReference type="AlphaFoldDB" id="A0A2T0SBB5"/>
<sequence>MPLLTPALRCEAVLFDLDGVLVDSEGQIAGNVRLWAARHGLDPARVRDAAHGRTVADVVAALTPHLDLAAELAAIRDLELSNAGSAAPMPGAADLLAALAGRPWAVVTSTGAEVARRRFAALGVPAPAVLVAAEDVTAGKPHPEGYLAAARALGAAPENCVVFEDSPAGVAAGRSAGATVVGLGAAVRGAPHWIPDLTHVTVGAGRRIMISLGGASA</sequence>
<name>A0A2T0SBB5_9ACTN</name>
<dbReference type="InterPro" id="IPR051806">
    <property type="entry name" value="HAD-like_SPP"/>
</dbReference>
<evidence type="ECO:0000313" key="2">
    <source>
        <dbReference type="Proteomes" id="UP000239209"/>
    </source>
</evidence>
<dbReference type="Pfam" id="PF00702">
    <property type="entry name" value="Hydrolase"/>
    <property type="match status" value="1"/>
</dbReference>
<dbReference type="InterPro" id="IPR036412">
    <property type="entry name" value="HAD-like_sf"/>
</dbReference>
<keyword evidence="2" id="KW-1185">Reference proteome</keyword>